<name>A0A0G0U755_9BACT</name>
<dbReference type="EMBL" id="LCAB01000008">
    <property type="protein sequence ID" value="KKR83031.1"/>
    <property type="molecule type" value="Genomic_DNA"/>
</dbReference>
<feature type="transmembrane region" description="Helical" evidence="1">
    <location>
        <begin position="103"/>
        <end position="123"/>
    </location>
</feature>
<dbReference type="Proteomes" id="UP000034601">
    <property type="component" value="Unassembled WGS sequence"/>
</dbReference>
<keyword evidence="1" id="KW-1133">Transmembrane helix</keyword>
<feature type="transmembrane region" description="Helical" evidence="1">
    <location>
        <begin position="76"/>
        <end position="97"/>
    </location>
</feature>
<feature type="transmembrane region" description="Helical" evidence="1">
    <location>
        <begin position="49"/>
        <end position="69"/>
    </location>
</feature>
<reference evidence="2 3" key="1">
    <citation type="journal article" date="2015" name="Nature">
        <title>rRNA introns, odd ribosomes, and small enigmatic genomes across a large radiation of phyla.</title>
        <authorList>
            <person name="Brown C.T."/>
            <person name="Hug L.A."/>
            <person name="Thomas B.C."/>
            <person name="Sharon I."/>
            <person name="Castelle C.J."/>
            <person name="Singh A."/>
            <person name="Wilkins M.J."/>
            <person name="Williams K.H."/>
            <person name="Banfield J.F."/>
        </authorList>
    </citation>
    <scope>NUCLEOTIDE SEQUENCE [LARGE SCALE GENOMIC DNA]</scope>
</reference>
<accession>A0A0G0U755</accession>
<proteinExistence type="predicted"/>
<organism evidence="2 3">
    <name type="scientific">Candidatus Daviesbacteria bacterium GW2011_GWA2_40_9</name>
    <dbReference type="NCBI Taxonomy" id="1618424"/>
    <lineage>
        <taxon>Bacteria</taxon>
        <taxon>Candidatus Daviesiibacteriota</taxon>
    </lineage>
</organism>
<feature type="transmembrane region" description="Helical" evidence="1">
    <location>
        <begin position="24"/>
        <end position="43"/>
    </location>
</feature>
<evidence type="ECO:0000313" key="2">
    <source>
        <dbReference type="EMBL" id="KKR83031.1"/>
    </source>
</evidence>
<gene>
    <name evidence="2" type="ORF">UU29_C0008G0140</name>
</gene>
<evidence type="ECO:0000313" key="3">
    <source>
        <dbReference type="Proteomes" id="UP000034601"/>
    </source>
</evidence>
<sequence length="131" mass="15078">MKQSIDKLRFNLNDQLQNWAQEKVLGIFIFTIVLVLLLLLYSAGYFAPYIPLTINLIVVMAIILSIILLQLNSKFIFSTAIFFWVLTILFMIFNIDVWAERAAIYSFETLIIGIILLVIEINFSSPGKQDE</sequence>
<evidence type="ECO:0000256" key="1">
    <source>
        <dbReference type="SAM" id="Phobius"/>
    </source>
</evidence>
<keyword evidence="1" id="KW-0472">Membrane</keyword>
<dbReference type="AlphaFoldDB" id="A0A0G0U755"/>
<keyword evidence="1" id="KW-0812">Transmembrane</keyword>
<comment type="caution">
    <text evidence="2">The sequence shown here is derived from an EMBL/GenBank/DDBJ whole genome shotgun (WGS) entry which is preliminary data.</text>
</comment>
<protein>
    <submittedName>
        <fullName evidence="2">Uncharacterized protein</fullName>
    </submittedName>
</protein>